<organism evidence="1 2">
    <name type="scientific">Paracoccus zhejiangensis</name>
    <dbReference type="NCBI Taxonomy" id="1077935"/>
    <lineage>
        <taxon>Bacteria</taxon>
        <taxon>Pseudomonadati</taxon>
        <taxon>Pseudomonadota</taxon>
        <taxon>Alphaproteobacteria</taxon>
        <taxon>Rhodobacterales</taxon>
        <taxon>Paracoccaceae</taxon>
        <taxon>Paracoccus</taxon>
    </lineage>
</organism>
<keyword evidence="1" id="KW-0614">Plasmid</keyword>
<geneLocation type="plasmid" evidence="2">
    <name>ppz01</name>
</geneLocation>
<dbReference type="RefSeq" id="WP_101754453.1">
    <property type="nucleotide sequence ID" value="NZ_CP025431.1"/>
</dbReference>
<protein>
    <submittedName>
        <fullName evidence="1">Uncharacterized protein</fullName>
    </submittedName>
</protein>
<gene>
    <name evidence="1" type="ORF">CX676_19395</name>
</gene>
<dbReference type="EMBL" id="CP025431">
    <property type="protein sequence ID" value="AUH66482.1"/>
    <property type="molecule type" value="Genomic_DNA"/>
</dbReference>
<dbReference type="AlphaFoldDB" id="A0A2H5F4L2"/>
<dbReference type="KEGG" id="pzh:CX676_19395"/>
<evidence type="ECO:0000313" key="1">
    <source>
        <dbReference type="EMBL" id="AUH66482.1"/>
    </source>
</evidence>
<name>A0A2H5F4L2_9RHOB</name>
<reference evidence="1 2" key="1">
    <citation type="journal article" date="2013" name="Antonie Van Leeuwenhoek">
        <title>Paracoccus zhejiangensis sp. nov., isolated from activated sludge in wastewater-treatment system.</title>
        <authorList>
            <person name="Wu Z.G."/>
            <person name="Zhang D.F."/>
            <person name="Liu Y.L."/>
            <person name="Wang F."/>
            <person name="Jiang X."/>
            <person name="Li C."/>
            <person name="Li S.P."/>
            <person name="Hong Q."/>
            <person name="Li W.J."/>
        </authorList>
    </citation>
    <scope>NUCLEOTIDE SEQUENCE [LARGE SCALE GENOMIC DNA]</scope>
    <source>
        <strain evidence="1 2">J6</strain>
        <plasmid evidence="2">Plasmid ppz01</plasmid>
    </source>
</reference>
<evidence type="ECO:0000313" key="2">
    <source>
        <dbReference type="Proteomes" id="UP000234530"/>
    </source>
</evidence>
<keyword evidence="2" id="KW-1185">Reference proteome</keyword>
<dbReference type="OrthoDB" id="7846722at2"/>
<accession>A0A2H5F4L2</accession>
<sequence length="358" mass="39677">MPAPDLYLPSNAQTLLAALASALGTEHPAEIVYLDDDTPLPDYVAEGIRKHFPHLAFSLRSDRGAIEEFASLPRPVPDLVRRNVAPGLRGLNRPHHRPPGWLGPRYRTAYIYLSGNFVSKALRRRCDTIVLREEGLPNYHSLRFGPGKALVRMAFGLSPRHQIMGEESWIDRIELNRPEDLPAKLQAKARKMTFPDLMARLPEDVARTLVGIFWEGPPPAPITGGALVLTQPIDAIGFCTASEKRAIYRSIRQRLAEAGFAVVVKRHPRERAEPAEDSDELVIPPFFPIEAWPWLALQKFDLAVALCTAALNSMGGLFSHRQLQLVDPGPFGRKELGNWQARLDDYCRVAGGPGGGEG</sequence>
<proteinExistence type="predicted"/>
<dbReference type="Proteomes" id="UP000234530">
    <property type="component" value="Plasmid pPZ01"/>
</dbReference>